<comment type="similarity">
    <text evidence="7">Belongs to the binding-protein-dependent transport system permease family.</text>
</comment>
<keyword evidence="10" id="KW-1185">Reference proteome</keyword>
<feature type="transmembrane region" description="Helical" evidence="7">
    <location>
        <begin position="262"/>
        <end position="283"/>
    </location>
</feature>
<reference evidence="9 10" key="1">
    <citation type="submission" date="2016-10" db="EMBL/GenBank/DDBJ databases">
        <authorList>
            <person name="de Groot N.N."/>
        </authorList>
    </citation>
    <scope>NUCLEOTIDE SEQUENCE [LARGE SCALE GENOMIC DNA]</scope>
    <source>
        <strain evidence="9 10">DSM 1283</strain>
    </source>
</reference>
<name>A0A1I5GP72_9FIRM</name>
<evidence type="ECO:0000313" key="9">
    <source>
        <dbReference type="EMBL" id="SFO37818.1"/>
    </source>
</evidence>
<dbReference type="PANTHER" id="PTHR43227">
    <property type="entry name" value="BLL4140 PROTEIN"/>
    <property type="match status" value="1"/>
</dbReference>
<keyword evidence="3" id="KW-1003">Cell membrane</keyword>
<dbReference type="GO" id="GO:0005886">
    <property type="term" value="C:plasma membrane"/>
    <property type="evidence" value="ECO:0007669"/>
    <property type="project" value="UniProtKB-SubCell"/>
</dbReference>
<dbReference type="CDD" id="cd06261">
    <property type="entry name" value="TM_PBP2"/>
    <property type="match status" value="1"/>
</dbReference>
<dbReference type="PANTHER" id="PTHR43227:SF11">
    <property type="entry name" value="BLL4140 PROTEIN"/>
    <property type="match status" value="1"/>
</dbReference>
<evidence type="ECO:0000256" key="6">
    <source>
        <dbReference type="ARBA" id="ARBA00023136"/>
    </source>
</evidence>
<dbReference type="GO" id="GO:0055085">
    <property type="term" value="P:transmembrane transport"/>
    <property type="evidence" value="ECO:0007669"/>
    <property type="project" value="InterPro"/>
</dbReference>
<sequence>MKHLKREMSYHLMLLPGMLVLVLFTFVPLFGLVMAFQNYVPAKGISGSKFVGLQNFKFLFVLPDSKQILINTLIIALGKMILAIVIPVCFALLLNEIRIKWFKKTVQTVVYLPHFLSWVILASVVQFIFGYDGPVNAILSLFGVDPIMFMASNNWFRPLMIITETWKEFGYGSIIYLAALTSIDPGLYEAAAIDGAGRWKQMFHVTLPGILPMIILMTTMSLPNILNAGFDQIYNLYNPLVYETGDILDTFVYRVGMVERQYSLATAVGLIKSVVGMVLILSANKLAGKLTDRKIF</sequence>
<feature type="transmembrane region" description="Helical" evidence="7">
    <location>
        <begin position="12"/>
        <end position="36"/>
    </location>
</feature>
<dbReference type="STRING" id="1527.SAMN04489757_12140"/>
<keyword evidence="5 7" id="KW-1133">Transmembrane helix</keyword>
<dbReference type="Pfam" id="PF00528">
    <property type="entry name" value="BPD_transp_1"/>
    <property type="match status" value="1"/>
</dbReference>
<dbReference type="InterPro" id="IPR000515">
    <property type="entry name" value="MetI-like"/>
</dbReference>
<dbReference type="EMBL" id="FOWD01000021">
    <property type="protein sequence ID" value="SFO37818.1"/>
    <property type="molecule type" value="Genomic_DNA"/>
</dbReference>
<dbReference type="OrthoDB" id="2637002at2"/>
<dbReference type="SUPFAM" id="SSF161098">
    <property type="entry name" value="MetI-like"/>
    <property type="match status" value="1"/>
</dbReference>
<dbReference type="RefSeq" id="WP_091687204.1">
    <property type="nucleotide sequence ID" value="NZ_BAABFM010000073.1"/>
</dbReference>
<feature type="transmembrane region" description="Helical" evidence="7">
    <location>
        <begin position="68"/>
        <end position="94"/>
    </location>
</feature>
<evidence type="ECO:0000256" key="7">
    <source>
        <dbReference type="RuleBase" id="RU363032"/>
    </source>
</evidence>
<dbReference type="PROSITE" id="PS50928">
    <property type="entry name" value="ABC_TM1"/>
    <property type="match status" value="1"/>
</dbReference>
<accession>A0A1I5GP72</accession>
<dbReference type="InterPro" id="IPR035906">
    <property type="entry name" value="MetI-like_sf"/>
</dbReference>
<evidence type="ECO:0000259" key="8">
    <source>
        <dbReference type="PROSITE" id="PS50928"/>
    </source>
</evidence>
<proteinExistence type="inferred from homology"/>
<feature type="transmembrane region" description="Helical" evidence="7">
    <location>
        <begin position="135"/>
        <end position="156"/>
    </location>
</feature>
<keyword evidence="4 7" id="KW-0812">Transmembrane</keyword>
<evidence type="ECO:0000313" key="10">
    <source>
        <dbReference type="Proteomes" id="UP000198806"/>
    </source>
</evidence>
<comment type="subcellular location">
    <subcellularLocation>
        <location evidence="1 7">Cell membrane</location>
        <topology evidence="1 7">Multi-pass membrane protein</topology>
    </subcellularLocation>
</comment>
<gene>
    <name evidence="9" type="ORF">SAMN04489757_12140</name>
</gene>
<evidence type="ECO:0000256" key="1">
    <source>
        <dbReference type="ARBA" id="ARBA00004651"/>
    </source>
</evidence>
<feature type="transmembrane region" description="Helical" evidence="7">
    <location>
        <begin position="205"/>
        <end position="226"/>
    </location>
</feature>
<feature type="transmembrane region" description="Helical" evidence="7">
    <location>
        <begin position="106"/>
        <end position="129"/>
    </location>
</feature>
<dbReference type="AlphaFoldDB" id="A0A1I5GP72"/>
<protein>
    <submittedName>
        <fullName evidence="9">Putative aldouronate transport system permease protein</fullName>
    </submittedName>
</protein>
<keyword evidence="6 7" id="KW-0472">Membrane</keyword>
<keyword evidence="2 7" id="KW-0813">Transport</keyword>
<organism evidence="9 10">
    <name type="scientific">Anaerocolumna aminovalerica</name>
    <dbReference type="NCBI Taxonomy" id="1527"/>
    <lineage>
        <taxon>Bacteria</taxon>
        <taxon>Bacillati</taxon>
        <taxon>Bacillota</taxon>
        <taxon>Clostridia</taxon>
        <taxon>Lachnospirales</taxon>
        <taxon>Lachnospiraceae</taxon>
        <taxon>Anaerocolumna</taxon>
    </lineage>
</organism>
<dbReference type="InterPro" id="IPR050809">
    <property type="entry name" value="UgpAE/MalFG_permease"/>
</dbReference>
<feature type="domain" description="ABC transmembrane type-1" evidence="8">
    <location>
        <begin position="69"/>
        <end position="283"/>
    </location>
</feature>
<dbReference type="Proteomes" id="UP000198806">
    <property type="component" value="Unassembled WGS sequence"/>
</dbReference>
<evidence type="ECO:0000256" key="3">
    <source>
        <dbReference type="ARBA" id="ARBA00022475"/>
    </source>
</evidence>
<evidence type="ECO:0000256" key="2">
    <source>
        <dbReference type="ARBA" id="ARBA00022448"/>
    </source>
</evidence>
<dbReference type="Gene3D" id="1.10.3720.10">
    <property type="entry name" value="MetI-like"/>
    <property type="match status" value="1"/>
</dbReference>
<evidence type="ECO:0000256" key="4">
    <source>
        <dbReference type="ARBA" id="ARBA00022692"/>
    </source>
</evidence>
<evidence type="ECO:0000256" key="5">
    <source>
        <dbReference type="ARBA" id="ARBA00022989"/>
    </source>
</evidence>